<dbReference type="Proteomes" id="UP000093928">
    <property type="component" value="Unassembled WGS sequence"/>
</dbReference>
<organism evidence="3 4">
    <name type="scientific">Mycobacterium asiaticum</name>
    <dbReference type="NCBI Taxonomy" id="1790"/>
    <lineage>
        <taxon>Bacteria</taxon>
        <taxon>Bacillati</taxon>
        <taxon>Actinomycetota</taxon>
        <taxon>Actinomycetes</taxon>
        <taxon>Mycobacteriales</taxon>
        <taxon>Mycobacteriaceae</taxon>
        <taxon>Mycobacterium</taxon>
    </lineage>
</organism>
<protein>
    <submittedName>
        <fullName evidence="3">Maturase</fullName>
    </submittedName>
</protein>
<dbReference type="OrthoDB" id="4419061at2"/>
<dbReference type="SMART" id="SM00507">
    <property type="entry name" value="HNHc"/>
    <property type="match status" value="1"/>
</dbReference>
<dbReference type="GO" id="GO:0004519">
    <property type="term" value="F:endonuclease activity"/>
    <property type="evidence" value="ECO:0007669"/>
    <property type="project" value="InterPro"/>
</dbReference>
<dbReference type="Pfam" id="PF02720">
    <property type="entry name" value="DUF222"/>
    <property type="match status" value="1"/>
</dbReference>
<proteinExistence type="inferred from homology"/>
<dbReference type="InterPro" id="IPR002711">
    <property type="entry name" value="HNH"/>
</dbReference>
<dbReference type="RefSeq" id="WP_065142614.1">
    <property type="nucleotide sequence ID" value="NZ_LZLS01000024.1"/>
</dbReference>
<dbReference type="AlphaFoldDB" id="A0A1A3P8W2"/>
<sequence length="432" mass="46747">MCSITAPAEVAARFAALDAAVAALGELNLDSLEPAVRLRALARLETSRRLQSVIGHDIVHGLATEDPADIGGPVFKAVADWCRISYAEARRRIRDVAQLSPRHTLTGQQLPPQLPASAEQWRAGLLDTEHLRVLQAFVRDLPAATPAAVVEHAEGLLAQHATQLRPDQLDKVAKRAAVLINPDGKYSDQDRARQRGFTWGPQRPDGMSTGTIIATPELRANIDAWLAQFAAPGMANPDDASPCLDGSPTDEAAQHDTRSTAQRQHDALNALVQGQLGDPKLGQHNGLPVAVVVSTTLNELHNATGRAVTASGTVLPMADVIRMASRAYHYLAVFDDHTQRPLYLARSRRIATADQRLVLYAAERGCTHPNCDVPADKCEVHHVNPWATGGTTNIDNLTLTCTPHHKLIGNPLTTTKLSNNQTAWTRPPNLLR</sequence>
<accession>A0A1A3P8W2</accession>
<comment type="caution">
    <text evidence="3">The sequence shown here is derived from an EMBL/GenBank/DDBJ whole genome shotgun (WGS) entry which is preliminary data.</text>
</comment>
<reference evidence="3 4" key="1">
    <citation type="submission" date="2016-06" db="EMBL/GenBank/DDBJ databases">
        <authorList>
            <person name="Kjaerup R.B."/>
            <person name="Dalgaard T.S."/>
            <person name="Juul-Madsen H.R."/>
        </authorList>
    </citation>
    <scope>NUCLEOTIDE SEQUENCE [LARGE SCALE GENOMIC DNA]</scope>
    <source>
        <strain evidence="3 4">1165133.8</strain>
    </source>
</reference>
<name>A0A1A3P8W2_MYCAS</name>
<comment type="similarity">
    <text evidence="1">Belongs to the Rv1128c/1148c/1588c/1702c/1945/3466 family.</text>
</comment>
<dbReference type="CDD" id="cd00085">
    <property type="entry name" value="HNHc"/>
    <property type="match status" value="1"/>
</dbReference>
<dbReference type="Pfam" id="PF01844">
    <property type="entry name" value="HNH"/>
    <property type="match status" value="1"/>
</dbReference>
<dbReference type="Gene3D" id="1.10.30.50">
    <property type="match status" value="1"/>
</dbReference>
<gene>
    <name evidence="3" type="ORF">A5634_00895</name>
</gene>
<evidence type="ECO:0000256" key="1">
    <source>
        <dbReference type="ARBA" id="ARBA00023450"/>
    </source>
</evidence>
<evidence type="ECO:0000313" key="3">
    <source>
        <dbReference type="EMBL" id="OBK30601.1"/>
    </source>
</evidence>
<feature type="domain" description="HNH nuclease" evidence="2">
    <location>
        <begin position="354"/>
        <end position="406"/>
    </location>
</feature>
<dbReference type="InterPro" id="IPR003615">
    <property type="entry name" value="HNH_nuc"/>
</dbReference>
<dbReference type="InterPro" id="IPR003870">
    <property type="entry name" value="DUF222"/>
</dbReference>
<dbReference type="GO" id="GO:0008270">
    <property type="term" value="F:zinc ion binding"/>
    <property type="evidence" value="ECO:0007669"/>
    <property type="project" value="InterPro"/>
</dbReference>
<dbReference type="EMBL" id="LZLS01000024">
    <property type="protein sequence ID" value="OBK30601.1"/>
    <property type="molecule type" value="Genomic_DNA"/>
</dbReference>
<dbReference type="GO" id="GO:0003676">
    <property type="term" value="F:nucleic acid binding"/>
    <property type="evidence" value="ECO:0007669"/>
    <property type="project" value="InterPro"/>
</dbReference>
<evidence type="ECO:0000259" key="2">
    <source>
        <dbReference type="SMART" id="SM00507"/>
    </source>
</evidence>
<evidence type="ECO:0000313" key="4">
    <source>
        <dbReference type="Proteomes" id="UP000093928"/>
    </source>
</evidence>